<feature type="transmembrane region" description="Helical" evidence="2">
    <location>
        <begin position="469"/>
        <end position="490"/>
    </location>
</feature>
<evidence type="ECO:0000256" key="1">
    <source>
        <dbReference type="SAM" id="MobiDB-lite"/>
    </source>
</evidence>
<sequence length="628" mass="68195">MLILRTIHAATASIVLAVLIFLALGEKVLSVRPYSAFDDGAGFAAKEDLSTTQLPANQDSTESESEQSTNDDPRNGKSGNKVTEVEATLKDPTDGQMAGGHVTEVTVEEKFWAGDPPGVKLAYHRGFGSRIIEWSPNGSWSKTRSLLDKRPGEVFVKAIGGTNVQDVDPQVVTELWAARVNGTSSYTVSFTSEPPKVTPALYVILCTLPWCLATCIACCTLPCAIQQIYTGSALAEVGTVVEESAQEPVPRLSVTWMSHLVEHDVTRWSLLGFGVGSVLLSMRTYACVLVMAPTTSAIIVASEVQLGALTFFVAAGVRATKANPLLASGSMCPQGLTKRLSKQLKYVLLSLSPMLTFVYLALMAWPALVCYIIIYGLSSLEALAEYYDILFIGPYLLIFVALPHFLINSHILAKVVEAHVRAATQKVEDILHLESQNKGDGMKQLKPKLKEIHEACIGLRVKVLPNLECIVVPTLGFAACSWGLVLMNIIEFLSGHLEDFGHGTIGIGVLVAQFLLVFLIFLPLGVNCLLPPASVSDAFDHLLEALNALRTLDGMEDDAQVRLTESYIKESNRGQGLGFAFFGIVINTRLIKTVFIKIAASASLLLSAFYRVLATYRDARRLLYYVPP</sequence>
<dbReference type="OrthoDB" id="420631at2759"/>
<feature type="region of interest" description="Disordered" evidence="1">
    <location>
        <begin position="53"/>
        <end position="81"/>
    </location>
</feature>
<feature type="transmembrane region" description="Helical" evidence="2">
    <location>
        <begin position="502"/>
        <end position="522"/>
    </location>
</feature>
<name>A0A812PMI6_9DINO</name>
<protein>
    <submittedName>
        <fullName evidence="3">Uncharacterized protein</fullName>
    </submittedName>
</protein>
<gene>
    <name evidence="3" type="ORF">SNAT2548_LOCUS19175</name>
</gene>
<reference evidence="3" key="1">
    <citation type="submission" date="2021-02" db="EMBL/GenBank/DDBJ databases">
        <authorList>
            <person name="Dougan E. K."/>
            <person name="Rhodes N."/>
            <person name="Thang M."/>
            <person name="Chan C."/>
        </authorList>
    </citation>
    <scope>NUCLEOTIDE SEQUENCE</scope>
</reference>
<feature type="transmembrane region" description="Helical" evidence="2">
    <location>
        <begin position="594"/>
        <end position="613"/>
    </location>
</feature>
<dbReference type="AlphaFoldDB" id="A0A812PMI6"/>
<keyword evidence="2" id="KW-1133">Transmembrane helix</keyword>
<comment type="caution">
    <text evidence="3">The sequence shown here is derived from an EMBL/GenBank/DDBJ whole genome shotgun (WGS) entry which is preliminary data.</text>
</comment>
<keyword evidence="2" id="KW-0472">Membrane</keyword>
<feature type="transmembrane region" description="Helical" evidence="2">
    <location>
        <begin position="346"/>
        <end position="374"/>
    </location>
</feature>
<organism evidence="3 4">
    <name type="scientific">Symbiodinium natans</name>
    <dbReference type="NCBI Taxonomy" id="878477"/>
    <lineage>
        <taxon>Eukaryota</taxon>
        <taxon>Sar</taxon>
        <taxon>Alveolata</taxon>
        <taxon>Dinophyceae</taxon>
        <taxon>Suessiales</taxon>
        <taxon>Symbiodiniaceae</taxon>
        <taxon>Symbiodinium</taxon>
    </lineage>
</organism>
<feature type="transmembrane region" description="Helical" evidence="2">
    <location>
        <begin position="386"/>
        <end position="407"/>
    </location>
</feature>
<feature type="transmembrane region" description="Helical" evidence="2">
    <location>
        <begin position="297"/>
        <end position="317"/>
    </location>
</feature>
<dbReference type="Proteomes" id="UP000604046">
    <property type="component" value="Unassembled WGS sequence"/>
</dbReference>
<evidence type="ECO:0000256" key="2">
    <source>
        <dbReference type="SAM" id="Phobius"/>
    </source>
</evidence>
<evidence type="ECO:0000313" key="4">
    <source>
        <dbReference type="Proteomes" id="UP000604046"/>
    </source>
</evidence>
<dbReference type="EMBL" id="CAJNDS010002168">
    <property type="protein sequence ID" value="CAE7358492.1"/>
    <property type="molecule type" value="Genomic_DNA"/>
</dbReference>
<proteinExistence type="predicted"/>
<keyword evidence="2" id="KW-0812">Transmembrane</keyword>
<accession>A0A812PMI6</accession>
<keyword evidence="4" id="KW-1185">Reference proteome</keyword>
<evidence type="ECO:0000313" key="3">
    <source>
        <dbReference type="EMBL" id="CAE7358492.1"/>
    </source>
</evidence>